<name>A0A2R9SPV7_9BACL</name>
<dbReference type="GO" id="GO:0003700">
    <property type="term" value="F:DNA-binding transcription factor activity"/>
    <property type="evidence" value="ECO:0007669"/>
    <property type="project" value="InterPro"/>
</dbReference>
<gene>
    <name evidence="5" type="ORF">PVOR_25041</name>
</gene>
<keyword evidence="2" id="KW-0238">DNA-binding</keyword>
<keyword evidence="3" id="KW-0804">Transcription</keyword>
<comment type="caution">
    <text evidence="5">The sequence shown here is derived from an EMBL/GenBank/DDBJ whole genome shotgun (WGS) entry which is preliminary data.</text>
</comment>
<evidence type="ECO:0000259" key="4">
    <source>
        <dbReference type="PROSITE" id="PS01124"/>
    </source>
</evidence>
<dbReference type="Pfam" id="PF12833">
    <property type="entry name" value="HTH_18"/>
    <property type="match status" value="1"/>
</dbReference>
<dbReference type="PANTHER" id="PTHR43280">
    <property type="entry name" value="ARAC-FAMILY TRANSCRIPTIONAL REGULATOR"/>
    <property type="match status" value="1"/>
</dbReference>
<feature type="domain" description="HTH araC/xylS-type" evidence="4">
    <location>
        <begin position="204"/>
        <end position="302"/>
    </location>
</feature>
<accession>A0A2R9SPV7</accession>
<evidence type="ECO:0000256" key="2">
    <source>
        <dbReference type="ARBA" id="ARBA00023125"/>
    </source>
</evidence>
<dbReference type="Gene3D" id="2.60.120.10">
    <property type="entry name" value="Jelly Rolls"/>
    <property type="match status" value="1"/>
</dbReference>
<dbReference type="InterPro" id="IPR018060">
    <property type="entry name" value="HTH_AraC"/>
</dbReference>
<dbReference type="PROSITE" id="PS01124">
    <property type="entry name" value="HTH_ARAC_FAMILY_2"/>
    <property type="match status" value="1"/>
</dbReference>
<evidence type="ECO:0000313" key="5">
    <source>
        <dbReference type="EMBL" id="EFU39388.1"/>
    </source>
</evidence>
<dbReference type="Proteomes" id="UP000003094">
    <property type="component" value="Unassembled WGS sequence"/>
</dbReference>
<dbReference type="InterPro" id="IPR003313">
    <property type="entry name" value="AraC-bd"/>
</dbReference>
<keyword evidence="6" id="KW-1185">Reference proteome</keyword>
<dbReference type="EMBL" id="ADHJ01000040">
    <property type="protein sequence ID" value="EFU39388.1"/>
    <property type="molecule type" value="Genomic_DNA"/>
</dbReference>
<dbReference type="InterPro" id="IPR037923">
    <property type="entry name" value="HTH-like"/>
</dbReference>
<dbReference type="SUPFAM" id="SSF46689">
    <property type="entry name" value="Homeodomain-like"/>
    <property type="match status" value="2"/>
</dbReference>
<organism evidence="5 6">
    <name type="scientific">Paenibacillus vortex V453</name>
    <dbReference type="NCBI Taxonomy" id="715225"/>
    <lineage>
        <taxon>Bacteria</taxon>
        <taxon>Bacillati</taxon>
        <taxon>Bacillota</taxon>
        <taxon>Bacilli</taxon>
        <taxon>Bacillales</taxon>
        <taxon>Paenibacillaceae</taxon>
        <taxon>Paenibacillus</taxon>
    </lineage>
</organism>
<protein>
    <submittedName>
        <fullName evidence="5">Transcriptional regulator, AraC family protein</fullName>
    </submittedName>
</protein>
<evidence type="ECO:0000256" key="3">
    <source>
        <dbReference type="ARBA" id="ARBA00023163"/>
    </source>
</evidence>
<dbReference type="Pfam" id="PF02311">
    <property type="entry name" value="AraC_binding"/>
    <property type="match status" value="1"/>
</dbReference>
<dbReference type="KEGG" id="pvo:PVOR_25041"/>
<dbReference type="InterPro" id="IPR009057">
    <property type="entry name" value="Homeodomain-like_sf"/>
</dbReference>
<dbReference type="GO" id="GO:0043565">
    <property type="term" value="F:sequence-specific DNA binding"/>
    <property type="evidence" value="ECO:0007669"/>
    <property type="project" value="InterPro"/>
</dbReference>
<keyword evidence="1" id="KW-0805">Transcription regulation</keyword>
<dbReference type="SUPFAM" id="SSF51215">
    <property type="entry name" value="Regulatory protein AraC"/>
    <property type="match status" value="1"/>
</dbReference>
<proteinExistence type="predicted"/>
<dbReference type="InterPro" id="IPR014710">
    <property type="entry name" value="RmlC-like_jellyroll"/>
</dbReference>
<evidence type="ECO:0000256" key="1">
    <source>
        <dbReference type="ARBA" id="ARBA00023015"/>
    </source>
</evidence>
<reference evidence="5 6" key="1">
    <citation type="journal article" date="2010" name="BMC Genomics">
        <title>Genome sequence of the pattern forming Paenibacillus vortex bacterium reveals potential for thriving in complex environments.</title>
        <authorList>
            <person name="Sirota-Madi A."/>
            <person name="Olender T."/>
            <person name="Helman Y."/>
            <person name="Ingham C."/>
            <person name="Brainis I."/>
            <person name="Roth D."/>
            <person name="Hagi E."/>
            <person name="Brodsky L."/>
            <person name="Leshkowitz D."/>
            <person name="Galatenko V."/>
            <person name="Nikolaev V."/>
            <person name="Mugasimangalam R.C."/>
            <person name="Bransburg-Zabary S."/>
            <person name="Gutnick D.L."/>
            <person name="Lancet D."/>
            <person name="Ben-Jacob E."/>
        </authorList>
    </citation>
    <scope>NUCLEOTIDE SEQUENCE [LARGE SCALE GENOMIC DNA]</scope>
    <source>
        <strain evidence="5 6">V453</strain>
    </source>
</reference>
<dbReference type="AlphaFoldDB" id="A0A2R9SPV7"/>
<dbReference type="Gene3D" id="1.10.10.60">
    <property type="entry name" value="Homeodomain-like"/>
    <property type="match status" value="2"/>
</dbReference>
<sequence>MLFVCTIVLSYGKEIRALDKTLREPMTMPDPQFPIKVHRCEFDGRGQVLFNHHWHEHLEILYFVSGEATLECGSSTFTAKEGDMIVINRNELHYGLSQSEHLFYYALIADFSLLQSHSLDAPEMKFITPITQNRLIFENRINGDDALAPMLSIIKELERQEFGYELAIKSELYRLLTLLLRGYVATVLTQDEYVERMKNVERFAPIFKYIEEHYRDDLSVELLSGMAGLSRFHFSRLFKEISGRTVTEYVNETRLNRADYLLRESPLTVSEIAAATGFNDIYYFSRTFKKYKRMAPSALRKK</sequence>
<dbReference type="PANTHER" id="PTHR43280:SF2">
    <property type="entry name" value="HTH-TYPE TRANSCRIPTIONAL REGULATOR EXSA"/>
    <property type="match status" value="1"/>
</dbReference>
<dbReference type="SMART" id="SM00342">
    <property type="entry name" value="HTH_ARAC"/>
    <property type="match status" value="1"/>
</dbReference>
<evidence type="ECO:0000313" key="6">
    <source>
        <dbReference type="Proteomes" id="UP000003094"/>
    </source>
</evidence>